<organism evidence="4 5">
    <name type="scientific">Paenibacillus nasutitermitis</name>
    <dbReference type="NCBI Taxonomy" id="1652958"/>
    <lineage>
        <taxon>Bacteria</taxon>
        <taxon>Bacillati</taxon>
        <taxon>Bacillota</taxon>
        <taxon>Bacilli</taxon>
        <taxon>Bacillales</taxon>
        <taxon>Paenibacillaceae</taxon>
        <taxon>Paenibacillus</taxon>
    </lineage>
</organism>
<evidence type="ECO:0000259" key="3">
    <source>
        <dbReference type="SMART" id="SM00560"/>
    </source>
</evidence>
<evidence type="ECO:0000256" key="2">
    <source>
        <dbReference type="ARBA" id="ARBA00023157"/>
    </source>
</evidence>
<reference evidence="4" key="2">
    <citation type="submission" date="2020-09" db="EMBL/GenBank/DDBJ databases">
        <authorList>
            <person name="Sun Q."/>
            <person name="Zhou Y."/>
        </authorList>
    </citation>
    <scope>NUCLEOTIDE SEQUENCE</scope>
    <source>
        <strain evidence="4">CGMCC 1.15178</strain>
    </source>
</reference>
<dbReference type="SMART" id="SM00560">
    <property type="entry name" value="LamGL"/>
    <property type="match status" value="1"/>
</dbReference>
<dbReference type="Pfam" id="PF13385">
    <property type="entry name" value="Laminin_G_3"/>
    <property type="match status" value="1"/>
</dbReference>
<feature type="domain" description="LamG-like jellyroll fold" evidence="3">
    <location>
        <begin position="242"/>
        <end position="382"/>
    </location>
</feature>
<dbReference type="SUPFAM" id="SSF49899">
    <property type="entry name" value="Concanavalin A-like lectins/glucanases"/>
    <property type="match status" value="1"/>
</dbReference>
<keyword evidence="1" id="KW-0732">Signal</keyword>
<dbReference type="AlphaFoldDB" id="A0A916ZL76"/>
<accession>A0A916ZL76</accession>
<reference evidence="4" key="1">
    <citation type="journal article" date="2014" name="Int. J. Syst. Evol. Microbiol.">
        <title>Complete genome sequence of Corynebacterium casei LMG S-19264T (=DSM 44701T), isolated from a smear-ripened cheese.</title>
        <authorList>
            <consortium name="US DOE Joint Genome Institute (JGI-PGF)"/>
            <person name="Walter F."/>
            <person name="Albersmeier A."/>
            <person name="Kalinowski J."/>
            <person name="Ruckert C."/>
        </authorList>
    </citation>
    <scope>NUCLEOTIDE SEQUENCE</scope>
    <source>
        <strain evidence="4">CGMCC 1.15178</strain>
    </source>
</reference>
<dbReference type="PANTHER" id="PTHR47635:SF2">
    <property type="entry name" value="LAMG-LIKE JELLYROLL FOLD DOMAIN-CONTAINING PROTEIN"/>
    <property type="match status" value="1"/>
</dbReference>
<dbReference type="InterPro" id="IPR006558">
    <property type="entry name" value="LamG-like"/>
</dbReference>
<proteinExistence type="predicted"/>
<keyword evidence="2" id="KW-1015">Disulfide bond</keyword>
<evidence type="ECO:0000313" key="4">
    <source>
        <dbReference type="EMBL" id="GGE03104.1"/>
    </source>
</evidence>
<dbReference type="EMBL" id="BMHP01000025">
    <property type="protein sequence ID" value="GGE03104.1"/>
    <property type="molecule type" value="Genomic_DNA"/>
</dbReference>
<dbReference type="PANTHER" id="PTHR47635">
    <property type="entry name" value="CUB DOMAIN-CONTAINING PROTEIN"/>
    <property type="match status" value="1"/>
</dbReference>
<dbReference type="Proteomes" id="UP000612456">
    <property type="component" value="Unassembled WGS sequence"/>
</dbReference>
<dbReference type="Pfam" id="PF12904">
    <property type="entry name" value="Collagen_bind_2"/>
    <property type="match status" value="1"/>
</dbReference>
<evidence type="ECO:0000313" key="5">
    <source>
        <dbReference type="Proteomes" id="UP000612456"/>
    </source>
</evidence>
<evidence type="ECO:0000256" key="1">
    <source>
        <dbReference type="ARBA" id="ARBA00022729"/>
    </source>
</evidence>
<dbReference type="Gene3D" id="2.60.120.200">
    <property type="match status" value="1"/>
</dbReference>
<name>A0A916ZL76_9BACL</name>
<gene>
    <name evidence="4" type="ORF">GCM10010911_72740</name>
</gene>
<dbReference type="InterPro" id="IPR024749">
    <property type="entry name" value="Collagen-bd_put"/>
</dbReference>
<comment type="caution">
    <text evidence="4">The sequence shown here is derived from an EMBL/GenBank/DDBJ whole genome shotgun (WGS) entry which is preliminary data.</text>
</comment>
<protein>
    <recommendedName>
        <fullName evidence="3">LamG-like jellyroll fold domain-containing protein</fullName>
    </recommendedName>
</protein>
<dbReference type="InterPro" id="IPR013320">
    <property type="entry name" value="ConA-like_dom_sf"/>
</dbReference>
<sequence>MKYGEWLGWYDGLNLPGGAQMGYMKRFYTALDWWKLVPRFGDTAWADFVKPGKTSLKSDGNESYVVYFYDNDRKTGRLKQMDDDSAYRAQWFDPLTGLYYPLNEPVTSSSGAWCIPLKPNAADWVLLVEKEKPGHRKTEPSNLADLDPAIQQAIAESASDSGSCYELPDDSGNVELPSPVGEWSFEEKSGNSIIDLSGNGNSATLVQGADIGNGDVSGHALILDGVDDYATIADHPLLDGMDQFSISFWVNLSSLPTQNYSIIGKEAITDAMSGNSYRIIVTPSGKGHFVMSTASAGWYSTRANFTVPLQPGLWYHLVAVYDGQNARIYIDGNEEGVSNDISGSLLDTNEPIRIGYKSANNVDYTKAMMDEIQIYDKALTPQQILKLHDTYMN</sequence>
<keyword evidence="5" id="KW-1185">Reference proteome</keyword>